<comment type="catalytic activity">
    <reaction evidence="1">
        <text>ATP + protein L-histidine = ADP + protein N-phospho-L-histidine.</text>
        <dbReference type="EC" id="2.7.13.3"/>
    </reaction>
</comment>
<dbReference type="InterPro" id="IPR036890">
    <property type="entry name" value="HATPase_C_sf"/>
</dbReference>
<keyword evidence="4" id="KW-1003">Cell membrane</keyword>
<feature type="transmembrane region" description="Helical" evidence="13">
    <location>
        <begin position="82"/>
        <end position="101"/>
    </location>
</feature>
<dbReference type="Pfam" id="PF00512">
    <property type="entry name" value="HisKA"/>
    <property type="match status" value="1"/>
</dbReference>
<accession>A0ABR9DS91</accession>
<dbReference type="InterPro" id="IPR050736">
    <property type="entry name" value="Sensor_HK_Regulatory"/>
</dbReference>
<feature type="transmembrane region" description="Helical" evidence="13">
    <location>
        <begin position="211"/>
        <end position="236"/>
    </location>
</feature>
<keyword evidence="8" id="KW-0418">Kinase</keyword>
<evidence type="ECO:0000313" key="15">
    <source>
        <dbReference type="EMBL" id="MBD9699997.1"/>
    </source>
</evidence>
<evidence type="ECO:0000256" key="8">
    <source>
        <dbReference type="ARBA" id="ARBA00022777"/>
    </source>
</evidence>
<evidence type="ECO:0000256" key="1">
    <source>
        <dbReference type="ARBA" id="ARBA00000085"/>
    </source>
</evidence>
<feature type="domain" description="Histidine kinase" evidence="14">
    <location>
        <begin position="447"/>
        <end position="663"/>
    </location>
</feature>
<evidence type="ECO:0000259" key="14">
    <source>
        <dbReference type="PROSITE" id="PS50109"/>
    </source>
</evidence>
<evidence type="ECO:0000256" key="6">
    <source>
        <dbReference type="ARBA" id="ARBA00022679"/>
    </source>
</evidence>
<dbReference type="InterPro" id="IPR005467">
    <property type="entry name" value="His_kinase_dom"/>
</dbReference>
<comment type="subcellular location">
    <subcellularLocation>
        <location evidence="2">Cell membrane</location>
        <topology evidence="2">Multi-pass membrane protein</topology>
    </subcellularLocation>
</comment>
<reference evidence="15 16" key="1">
    <citation type="submission" date="2020-09" db="EMBL/GenBank/DDBJ databases">
        <title>Flavimobilis rhizosphaerae sp. nov., isolated from rhizosphere soil of Spartina alterniflora.</title>
        <authorList>
            <person name="Hanqin C."/>
        </authorList>
    </citation>
    <scope>NUCLEOTIDE SEQUENCE [LARGE SCALE GENOMIC DNA]</scope>
    <source>
        <strain evidence="15 16">GY 10621</strain>
    </source>
</reference>
<dbReference type="EMBL" id="JACZDF010000006">
    <property type="protein sequence ID" value="MBD9699997.1"/>
    <property type="molecule type" value="Genomic_DNA"/>
</dbReference>
<dbReference type="PANTHER" id="PTHR43711">
    <property type="entry name" value="TWO-COMPONENT HISTIDINE KINASE"/>
    <property type="match status" value="1"/>
</dbReference>
<keyword evidence="6" id="KW-0808">Transferase</keyword>
<feature type="transmembrane region" description="Helical" evidence="13">
    <location>
        <begin position="117"/>
        <end position="141"/>
    </location>
</feature>
<keyword evidence="10" id="KW-0902">Two-component regulatory system</keyword>
<feature type="transmembrane region" description="Helical" evidence="13">
    <location>
        <begin position="34"/>
        <end position="52"/>
    </location>
</feature>
<dbReference type="PRINTS" id="PR00344">
    <property type="entry name" value="BCTRLSENSOR"/>
</dbReference>
<dbReference type="Pfam" id="PF05231">
    <property type="entry name" value="MASE1"/>
    <property type="match status" value="1"/>
</dbReference>
<dbReference type="SMART" id="SM00388">
    <property type="entry name" value="HisKA"/>
    <property type="match status" value="1"/>
</dbReference>
<feature type="transmembrane region" description="Helical" evidence="13">
    <location>
        <begin position="179"/>
        <end position="199"/>
    </location>
</feature>
<evidence type="ECO:0000256" key="11">
    <source>
        <dbReference type="ARBA" id="ARBA00023136"/>
    </source>
</evidence>
<dbReference type="InterPro" id="IPR003661">
    <property type="entry name" value="HisK_dim/P_dom"/>
</dbReference>
<dbReference type="CDD" id="cd00075">
    <property type="entry name" value="HATPase"/>
    <property type="match status" value="1"/>
</dbReference>
<comment type="caution">
    <text evidence="15">The sequence shown here is derived from an EMBL/GenBank/DDBJ whole genome shotgun (WGS) entry which is preliminary data.</text>
</comment>
<feature type="transmembrane region" description="Helical" evidence="13">
    <location>
        <begin position="257"/>
        <end position="276"/>
    </location>
</feature>
<feature type="transmembrane region" description="Helical" evidence="13">
    <location>
        <begin position="147"/>
        <end position="167"/>
    </location>
</feature>
<keyword evidence="16" id="KW-1185">Reference proteome</keyword>
<evidence type="ECO:0000256" key="2">
    <source>
        <dbReference type="ARBA" id="ARBA00004651"/>
    </source>
</evidence>
<gene>
    <name evidence="15" type="ORF">IGS67_10910</name>
</gene>
<evidence type="ECO:0000256" key="3">
    <source>
        <dbReference type="ARBA" id="ARBA00012438"/>
    </source>
</evidence>
<feature type="region of interest" description="Disordered" evidence="12">
    <location>
        <begin position="647"/>
        <end position="667"/>
    </location>
</feature>
<evidence type="ECO:0000313" key="16">
    <source>
        <dbReference type="Proteomes" id="UP000642107"/>
    </source>
</evidence>
<dbReference type="Gene3D" id="3.30.565.10">
    <property type="entry name" value="Histidine kinase-like ATPase, C-terminal domain"/>
    <property type="match status" value="1"/>
</dbReference>
<dbReference type="CDD" id="cd00082">
    <property type="entry name" value="HisKA"/>
    <property type="match status" value="1"/>
</dbReference>
<evidence type="ECO:0000256" key="4">
    <source>
        <dbReference type="ARBA" id="ARBA00022475"/>
    </source>
</evidence>
<organism evidence="15 16">
    <name type="scientific">Flavimobilis rhizosphaerae</name>
    <dbReference type="NCBI Taxonomy" id="2775421"/>
    <lineage>
        <taxon>Bacteria</taxon>
        <taxon>Bacillati</taxon>
        <taxon>Actinomycetota</taxon>
        <taxon>Actinomycetes</taxon>
        <taxon>Micrococcales</taxon>
        <taxon>Jonesiaceae</taxon>
        <taxon>Flavimobilis</taxon>
    </lineage>
</organism>
<dbReference type="SUPFAM" id="SSF55874">
    <property type="entry name" value="ATPase domain of HSP90 chaperone/DNA topoisomerase II/histidine kinase"/>
    <property type="match status" value="1"/>
</dbReference>
<protein>
    <recommendedName>
        <fullName evidence="3">histidine kinase</fullName>
        <ecNumber evidence="3">2.7.13.3</ecNumber>
    </recommendedName>
</protein>
<name>A0ABR9DS91_9MICO</name>
<evidence type="ECO:0000256" key="5">
    <source>
        <dbReference type="ARBA" id="ARBA00022553"/>
    </source>
</evidence>
<dbReference type="InterPro" id="IPR007895">
    <property type="entry name" value="MASE1"/>
</dbReference>
<dbReference type="SUPFAM" id="SSF47384">
    <property type="entry name" value="Homodimeric domain of signal transducing histidine kinase"/>
    <property type="match status" value="1"/>
</dbReference>
<proteinExistence type="predicted"/>
<dbReference type="SMART" id="SM00387">
    <property type="entry name" value="HATPase_c"/>
    <property type="match status" value="1"/>
</dbReference>
<dbReference type="EC" id="2.7.13.3" evidence="3"/>
<keyword evidence="7 13" id="KW-0812">Transmembrane</keyword>
<dbReference type="InterPro" id="IPR036097">
    <property type="entry name" value="HisK_dim/P_sf"/>
</dbReference>
<dbReference type="PANTHER" id="PTHR43711:SF31">
    <property type="entry name" value="HISTIDINE KINASE"/>
    <property type="match status" value="1"/>
</dbReference>
<evidence type="ECO:0000256" key="7">
    <source>
        <dbReference type="ARBA" id="ARBA00022692"/>
    </source>
</evidence>
<dbReference type="Proteomes" id="UP000642107">
    <property type="component" value="Unassembled WGS sequence"/>
</dbReference>
<dbReference type="InterPro" id="IPR004358">
    <property type="entry name" value="Sig_transdc_His_kin-like_C"/>
</dbReference>
<evidence type="ECO:0000256" key="13">
    <source>
        <dbReference type="SAM" id="Phobius"/>
    </source>
</evidence>
<keyword evidence="11 13" id="KW-0472">Membrane</keyword>
<sequence>MPSWVRGLLVHLALVAIALALGSGAGSFVHSSNGVAVWWPAVAVCVLALLAVPRRWYGWAVLSVAVWMFVANYLAGRTAAVAFGYGIANAVEAVIVARLLTRGRRRARLAQLRDMSLVLVASLAGAAAAAVIVGVTASMAGARFVEIAPTVLTSHASALLVIIPLGIAGTRSGVAVATWHRVVQVVLLVVVLALVVGPGKDLPITFLPMPMLIWAGFLFSTRFVAAELALVAIVVATATAQGEGPFSRITDPVASTISAQFFIVVYATTVLAFAVARDERVAVTMRLAKRDQVLRGGLIDAQVGLVVLEQVGPRDLRVVEANVRAAEMLAGEVVVTTDDAVDATDEAERRHLGLDESSPFVRAVLATLDSPLGEWFDEIDVAGFRRAEVFLTRVERSSGPAIVTAQLIDVTQRHLADAAMRRALADERDAAARLRDLGRQKDDFLSAVSHELRTPITSIVGYTELLVDDTDVDDEQRRYLDVVERNARRLGVLVEDLLELGASAGRHDAVTPAVTALDEVVRHTVEEHVPQASARGVRLVVGERTGLSAHVVRDDLTRILTNLVSNAVKFTPPDGTVTIGVEADGDAVVLRVSDTGPGIAPDELERVFERFYRSTTAEERQVPGVGLGLALVRNLVERNGGTIWLESDGEHGTDASVRLPRARASRT</sequence>
<evidence type="ECO:0000256" key="9">
    <source>
        <dbReference type="ARBA" id="ARBA00022989"/>
    </source>
</evidence>
<evidence type="ECO:0000256" key="12">
    <source>
        <dbReference type="SAM" id="MobiDB-lite"/>
    </source>
</evidence>
<dbReference type="Pfam" id="PF02518">
    <property type="entry name" value="HATPase_c"/>
    <property type="match status" value="1"/>
</dbReference>
<evidence type="ECO:0000256" key="10">
    <source>
        <dbReference type="ARBA" id="ARBA00023012"/>
    </source>
</evidence>
<keyword evidence="5" id="KW-0597">Phosphoprotein</keyword>
<keyword evidence="9 13" id="KW-1133">Transmembrane helix</keyword>
<dbReference type="Gene3D" id="1.10.287.130">
    <property type="match status" value="1"/>
</dbReference>
<dbReference type="PROSITE" id="PS50109">
    <property type="entry name" value="HIS_KIN"/>
    <property type="match status" value="1"/>
</dbReference>
<feature type="transmembrane region" description="Helical" evidence="13">
    <location>
        <begin position="59"/>
        <end position="76"/>
    </location>
</feature>
<dbReference type="RefSeq" id="WP_192280859.1">
    <property type="nucleotide sequence ID" value="NZ_JACZDF010000006.1"/>
</dbReference>
<dbReference type="InterPro" id="IPR003594">
    <property type="entry name" value="HATPase_dom"/>
</dbReference>